<dbReference type="InterPro" id="IPR004408">
    <property type="entry name" value="Biotin_CoA_COase_ligase"/>
</dbReference>
<evidence type="ECO:0000313" key="8">
    <source>
        <dbReference type="Proteomes" id="UP000198662"/>
    </source>
</evidence>
<dbReference type="SUPFAM" id="SSF50037">
    <property type="entry name" value="C-terminal domain of transcriptional repressors"/>
    <property type="match status" value="1"/>
</dbReference>
<sequence length="261" mass="27822">MRKPLDRHVLRTLLSEKSDFWTQVDVVGVTGSTNADLAEAARHGAEQGRVLIAEEQVSGRGRLDRRWESPAGASLMMSFLLRPTQPRERWGTLSIATAVALEEALHAVCGVRAKLKWPNDVLIDGRKVCGILAQAEGGAVVVGAGLNVSLTEDELPVPGAVSLLLAGASTLAREEIAAAFLAHVAAVYRTWEVQGPGPVVERWERNSDTLGRQVAVSFPNGRNLTGRAVGIDADGRLRVDPGDGPVETVAAGDVVHLRPRA</sequence>
<dbReference type="Proteomes" id="UP000198662">
    <property type="component" value="Unassembled WGS sequence"/>
</dbReference>
<dbReference type="InterPro" id="IPR003142">
    <property type="entry name" value="BPL_C"/>
</dbReference>
<keyword evidence="3" id="KW-0067">ATP-binding</keyword>
<dbReference type="InterPro" id="IPR008988">
    <property type="entry name" value="Transcriptional_repressor_C"/>
</dbReference>
<dbReference type="EC" id="6.3.4.15" evidence="5"/>
<evidence type="ECO:0000256" key="1">
    <source>
        <dbReference type="ARBA" id="ARBA00022598"/>
    </source>
</evidence>
<accession>A0A1G9LML4</accession>
<dbReference type="NCBIfam" id="TIGR00121">
    <property type="entry name" value="birA_ligase"/>
    <property type="match status" value="1"/>
</dbReference>
<dbReference type="AlphaFoldDB" id="A0A1G9LML4"/>
<dbReference type="CDD" id="cd16442">
    <property type="entry name" value="BPL"/>
    <property type="match status" value="1"/>
</dbReference>
<evidence type="ECO:0000256" key="4">
    <source>
        <dbReference type="ARBA" id="ARBA00023267"/>
    </source>
</evidence>
<evidence type="ECO:0000313" key="7">
    <source>
        <dbReference type="EMBL" id="SDL63180.1"/>
    </source>
</evidence>
<reference evidence="8" key="1">
    <citation type="submission" date="2016-10" db="EMBL/GenBank/DDBJ databases">
        <authorList>
            <person name="Varghese N."/>
            <person name="Submissions S."/>
        </authorList>
    </citation>
    <scope>NUCLEOTIDE SEQUENCE [LARGE SCALE GENOMIC DNA]</scope>
    <source>
        <strain evidence="8">CGMCC 4.3147</strain>
    </source>
</reference>
<proteinExistence type="predicted"/>
<keyword evidence="4" id="KW-0092">Biotin</keyword>
<dbReference type="PANTHER" id="PTHR12835">
    <property type="entry name" value="BIOTIN PROTEIN LIGASE"/>
    <property type="match status" value="1"/>
</dbReference>
<dbReference type="Pfam" id="PF02237">
    <property type="entry name" value="BPL_C"/>
    <property type="match status" value="1"/>
</dbReference>
<evidence type="ECO:0000256" key="5">
    <source>
        <dbReference type="ARBA" id="ARBA00024227"/>
    </source>
</evidence>
<name>A0A1G9LML4_9ACTN</name>
<keyword evidence="2" id="KW-0547">Nucleotide-binding</keyword>
<dbReference type="EMBL" id="FNGF01000007">
    <property type="protein sequence ID" value="SDL63180.1"/>
    <property type="molecule type" value="Genomic_DNA"/>
</dbReference>
<dbReference type="Gene3D" id="2.30.30.100">
    <property type="match status" value="1"/>
</dbReference>
<dbReference type="PROSITE" id="PS51733">
    <property type="entry name" value="BPL_LPL_CATALYTIC"/>
    <property type="match status" value="1"/>
</dbReference>
<organism evidence="7 8">
    <name type="scientific">Glycomyces sambucus</name>
    <dbReference type="NCBI Taxonomy" id="380244"/>
    <lineage>
        <taxon>Bacteria</taxon>
        <taxon>Bacillati</taxon>
        <taxon>Actinomycetota</taxon>
        <taxon>Actinomycetes</taxon>
        <taxon>Glycomycetales</taxon>
        <taxon>Glycomycetaceae</taxon>
        <taxon>Glycomyces</taxon>
    </lineage>
</organism>
<dbReference type="RefSeq" id="WP_176953476.1">
    <property type="nucleotide sequence ID" value="NZ_FNGF01000007.1"/>
</dbReference>
<dbReference type="GO" id="GO:0005524">
    <property type="term" value="F:ATP binding"/>
    <property type="evidence" value="ECO:0007669"/>
    <property type="project" value="UniProtKB-KW"/>
</dbReference>
<dbReference type="STRING" id="380244.SAMN05216298_4616"/>
<dbReference type="SUPFAM" id="SSF55681">
    <property type="entry name" value="Class II aaRS and biotin synthetases"/>
    <property type="match status" value="1"/>
</dbReference>
<gene>
    <name evidence="7" type="ORF">SAMN05216298_4616</name>
</gene>
<protein>
    <recommendedName>
        <fullName evidence="5">biotin--[biotin carboxyl-carrier protein] ligase</fullName>
        <ecNumber evidence="5">6.3.4.15</ecNumber>
    </recommendedName>
</protein>
<keyword evidence="1 7" id="KW-0436">Ligase</keyword>
<dbReference type="GO" id="GO:0004077">
    <property type="term" value="F:biotin--[biotin carboxyl-carrier protein] ligase activity"/>
    <property type="evidence" value="ECO:0007669"/>
    <property type="project" value="UniProtKB-EC"/>
</dbReference>
<evidence type="ECO:0000259" key="6">
    <source>
        <dbReference type="PROSITE" id="PS51733"/>
    </source>
</evidence>
<keyword evidence="8" id="KW-1185">Reference proteome</keyword>
<dbReference type="PANTHER" id="PTHR12835:SF5">
    <property type="entry name" value="BIOTIN--PROTEIN LIGASE"/>
    <property type="match status" value="1"/>
</dbReference>
<dbReference type="Gene3D" id="3.30.930.10">
    <property type="entry name" value="Bira Bifunctional Protein, Domain 2"/>
    <property type="match status" value="1"/>
</dbReference>
<dbReference type="GO" id="GO:0005737">
    <property type="term" value="C:cytoplasm"/>
    <property type="evidence" value="ECO:0007669"/>
    <property type="project" value="TreeGrafter"/>
</dbReference>
<evidence type="ECO:0000256" key="2">
    <source>
        <dbReference type="ARBA" id="ARBA00022741"/>
    </source>
</evidence>
<feature type="domain" description="BPL/LPL catalytic" evidence="6">
    <location>
        <begin position="14"/>
        <end position="192"/>
    </location>
</feature>
<dbReference type="Pfam" id="PF03099">
    <property type="entry name" value="BPL_LplA_LipB"/>
    <property type="match status" value="1"/>
</dbReference>
<evidence type="ECO:0000256" key="3">
    <source>
        <dbReference type="ARBA" id="ARBA00022840"/>
    </source>
</evidence>
<dbReference type="InterPro" id="IPR045864">
    <property type="entry name" value="aa-tRNA-synth_II/BPL/LPL"/>
</dbReference>
<dbReference type="InterPro" id="IPR004143">
    <property type="entry name" value="BPL_LPL_catalytic"/>
</dbReference>